<dbReference type="Proteomes" id="UP000559626">
    <property type="component" value="Unassembled WGS sequence"/>
</dbReference>
<comment type="caution">
    <text evidence="10">The sequence shown here is derived from an EMBL/GenBank/DDBJ whole genome shotgun (WGS) entry which is preliminary data.</text>
</comment>
<dbReference type="AlphaFoldDB" id="A0A7Y0ACR6"/>
<evidence type="ECO:0000256" key="5">
    <source>
        <dbReference type="ARBA" id="ARBA00022989"/>
    </source>
</evidence>
<evidence type="ECO:0000256" key="8">
    <source>
        <dbReference type="ARBA" id="ARBA00030803"/>
    </source>
</evidence>
<evidence type="ECO:0000256" key="7">
    <source>
        <dbReference type="ARBA" id="ARBA00029829"/>
    </source>
</evidence>
<keyword evidence="5" id="KW-1133">Transmembrane helix</keyword>
<dbReference type="GO" id="GO:0005886">
    <property type="term" value="C:plasma membrane"/>
    <property type="evidence" value="ECO:0007669"/>
    <property type="project" value="UniProtKB-SubCell"/>
</dbReference>
<organism evidence="10 11">
    <name type="scientific">Hymenobacter polaris</name>
    <dbReference type="NCBI Taxonomy" id="2682546"/>
    <lineage>
        <taxon>Bacteria</taxon>
        <taxon>Pseudomonadati</taxon>
        <taxon>Bacteroidota</taxon>
        <taxon>Cytophagia</taxon>
        <taxon>Cytophagales</taxon>
        <taxon>Hymenobacteraceae</taxon>
        <taxon>Hymenobacter</taxon>
    </lineage>
</organism>
<dbReference type="PANTHER" id="PTHR37461">
    <property type="entry name" value="ANTI-SIGMA-K FACTOR RSKA"/>
    <property type="match status" value="1"/>
</dbReference>
<reference evidence="10 11" key="1">
    <citation type="submission" date="2020-04" db="EMBL/GenBank/DDBJ databases">
        <title>Hymenobacter polaris sp. nov., isolated from Arctic soil.</title>
        <authorList>
            <person name="Dahal R.H."/>
        </authorList>
    </citation>
    <scope>NUCLEOTIDE SEQUENCE [LARGE SCALE GENOMIC DNA]</scope>
    <source>
        <strain evidence="10 11">RP-2-7</strain>
    </source>
</reference>
<evidence type="ECO:0000256" key="3">
    <source>
        <dbReference type="ARBA" id="ARBA00022475"/>
    </source>
</evidence>
<dbReference type="Gene3D" id="1.10.10.1320">
    <property type="entry name" value="Anti-sigma factor, zinc-finger domain"/>
    <property type="match status" value="1"/>
</dbReference>
<dbReference type="GO" id="GO:0006417">
    <property type="term" value="P:regulation of translation"/>
    <property type="evidence" value="ECO:0007669"/>
    <property type="project" value="TreeGrafter"/>
</dbReference>
<evidence type="ECO:0000256" key="4">
    <source>
        <dbReference type="ARBA" id="ARBA00022692"/>
    </source>
</evidence>
<proteinExistence type="predicted"/>
<dbReference type="EMBL" id="JABBGH010000001">
    <property type="protein sequence ID" value="NML64802.1"/>
    <property type="molecule type" value="Genomic_DNA"/>
</dbReference>
<keyword evidence="11" id="KW-1185">Reference proteome</keyword>
<evidence type="ECO:0000313" key="10">
    <source>
        <dbReference type="EMBL" id="NML64802.1"/>
    </source>
</evidence>
<keyword evidence="4" id="KW-0812">Transmembrane</keyword>
<dbReference type="RefSeq" id="WP_169530080.1">
    <property type="nucleotide sequence ID" value="NZ_JABBGH010000001.1"/>
</dbReference>
<gene>
    <name evidence="10" type="ORF">HHL22_06250</name>
</gene>
<evidence type="ECO:0000313" key="11">
    <source>
        <dbReference type="Proteomes" id="UP000559626"/>
    </source>
</evidence>
<protein>
    <recommendedName>
        <fullName evidence="8">Regulator of SigK</fullName>
    </recommendedName>
    <alternativeName>
        <fullName evidence="7">Sigma-K anti-sigma factor RskA</fullName>
    </alternativeName>
</protein>
<dbReference type="InterPro" id="IPR018764">
    <property type="entry name" value="RskA_C"/>
</dbReference>
<dbReference type="GO" id="GO:0016989">
    <property type="term" value="F:sigma factor antagonist activity"/>
    <property type="evidence" value="ECO:0007669"/>
    <property type="project" value="TreeGrafter"/>
</dbReference>
<feature type="domain" description="Anti-sigma K factor RskA C-terminal" evidence="9">
    <location>
        <begin position="120"/>
        <end position="282"/>
    </location>
</feature>
<accession>A0A7Y0ACR6</accession>
<dbReference type="InterPro" id="IPR041916">
    <property type="entry name" value="Anti_sigma_zinc_sf"/>
</dbReference>
<name>A0A7Y0ACR6_9BACT</name>
<dbReference type="Pfam" id="PF10099">
    <property type="entry name" value="RskA_C"/>
    <property type="match status" value="1"/>
</dbReference>
<comment type="subcellular location">
    <subcellularLocation>
        <location evidence="2">Cell membrane</location>
    </subcellularLocation>
    <subcellularLocation>
        <location evidence="1">Membrane</location>
        <topology evidence="1">Single-pass membrane protein</topology>
    </subcellularLocation>
</comment>
<keyword evidence="3" id="KW-1003">Cell membrane</keyword>
<evidence type="ECO:0000256" key="1">
    <source>
        <dbReference type="ARBA" id="ARBA00004167"/>
    </source>
</evidence>
<dbReference type="PANTHER" id="PTHR37461:SF1">
    <property type="entry name" value="ANTI-SIGMA-K FACTOR RSKA"/>
    <property type="match status" value="1"/>
</dbReference>
<dbReference type="InterPro" id="IPR051474">
    <property type="entry name" value="Anti-sigma-K/W_factor"/>
</dbReference>
<evidence type="ECO:0000259" key="9">
    <source>
        <dbReference type="Pfam" id="PF10099"/>
    </source>
</evidence>
<keyword evidence="6" id="KW-0472">Membrane</keyword>
<evidence type="ECO:0000256" key="2">
    <source>
        <dbReference type="ARBA" id="ARBA00004236"/>
    </source>
</evidence>
<evidence type="ECO:0000256" key="6">
    <source>
        <dbReference type="ARBA" id="ARBA00023136"/>
    </source>
</evidence>
<sequence>MEDYQEYIESGRLEQYVLGELSPAAQAEVEDWAARFPQVREELEALEAGLGVYAEAHALAPPPAMRERVLSAVFAQIGPPAAPATPVAEAPTMRVSASNPHVAAAPVAAPAAGRSSGWAIAASVALLLSLVGNALLYSRWQQASESLVALENDQARVASTTQVLNRELTDTRQQLHVLRSPDEYKLVALAGTPTHPQAHARVLYSKSEHRVYLDVQQLPPLPAGKQYQLWALDKGKPIDAGMLTAATASGDGLQQMKDIASAQTFAMTIEPTGGSVNPTLNTMTVVGNI</sequence>